<evidence type="ECO:0000313" key="2">
    <source>
        <dbReference type="WBParaSite" id="SSLN_0000411501-mRNA-1"/>
    </source>
</evidence>
<proteinExistence type="predicted"/>
<dbReference type="PANTHER" id="PTHR47822">
    <property type="entry name" value="CARBOHYDRATE BINDING DOMAIN CONTAINING PROTEIN"/>
    <property type="match status" value="1"/>
</dbReference>
<dbReference type="AlphaFoldDB" id="A0A183SIC5"/>
<dbReference type="PROSITE" id="PS50082">
    <property type="entry name" value="WD_REPEATS_2"/>
    <property type="match status" value="1"/>
</dbReference>
<keyword evidence="1" id="KW-0853">WD repeat</keyword>
<feature type="repeat" description="WD" evidence="1">
    <location>
        <begin position="90"/>
        <end position="129"/>
    </location>
</feature>
<dbReference type="Pfam" id="PF00400">
    <property type="entry name" value="WD40"/>
    <property type="match status" value="1"/>
</dbReference>
<dbReference type="WBParaSite" id="SSLN_0000411501-mRNA-1">
    <property type="protein sequence ID" value="SSLN_0000411501-mRNA-1"/>
    <property type="gene ID" value="SSLN_0000411501"/>
</dbReference>
<dbReference type="Gene3D" id="2.130.10.10">
    <property type="entry name" value="YVTN repeat-like/Quinoprotein amine dehydrogenase"/>
    <property type="match status" value="1"/>
</dbReference>
<name>A0A183SIC5_SCHSO</name>
<evidence type="ECO:0000256" key="1">
    <source>
        <dbReference type="PROSITE-ProRule" id="PRU00221"/>
    </source>
</evidence>
<sequence>LCVRKNTKSIASDSSGYVRLWNCFAGAGSKSLIFEWYESSIPCEFNNVSAEKPEPNEILCISLATDDSRFVTGGTDTVIKVAKTGLKRHCNYHTSRVTALRYHPRGEFDAAYSHIFVSASWDNSVQIWDDRNTGSLWQYYGPHVAGSDGLDVEASQNLILTSSWTRSSVLIQV</sequence>
<dbReference type="PANTHER" id="PTHR47822:SF2">
    <property type="entry name" value="F-BOX AND WD-40 DOMAIN PROTEIN 7"/>
    <property type="match status" value="1"/>
</dbReference>
<dbReference type="InterPro" id="IPR015943">
    <property type="entry name" value="WD40/YVTN_repeat-like_dom_sf"/>
</dbReference>
<organism evidence="2">
    <name type="scientific">Schistocephalus solidus</name>
    <name type="common">Tapeworm</name>
    <dbReference type="NCBI Taxonomy" id="70667"/>
    <lineage>
        <taxon>Eukaryota</taxon>
        <taxon>Metazoa</taxon>
        <taxon>Spiralia</taxon>
        <taxon>Lophotrochozoa</taxon>
        <taxon>Platyhelminthes</taxon>
        <taxon>Cestoda</taxon>
        <taxon>Eucestoda</taxon>
        <taxon>Diphyllobothriidea</taxon>
        <taxon>Diphyllobothriidae</taxon>
        <taxon>Schistocephalus</taxon>
    </lineage>
</organism>
<reference evidence="2" key="1">
    <citation type="submission" date="2016-06" db="UniProtKB">
        <authorList>
            <consortium name="WormBaseParasite"/>
        </authorList>
    </citation>
    <scope>IDENTIFICATION</scope>
</reference>
<dbReference type="InterPro" id="IPR001680">
    <property type="entry name" value="WD40_rpt"/>
</dbReference>
<accession>A0A183SIC5</accession>
<dbReference type="SMART" id="SM00320">
    <property type="entry name" value="WD40"/>
    <property type="match status" value="2"/>
</dbReference>
<protein>
    <submittedName>
        <fullName evidence="2">WD_REPEATS_REGION domain-containing protein</fullName>
    </submittedName>
</protein>
<dbReference type="InterPro" id="IPR036322">
    <property type="entry name" value="WD40_repeat_dom_sf"/>
</dbReference>
<dbReference type="SUPFAM" id="SSF50978">
    <property type="entry name" value="WD40 repeat-like"/>
    <property type="match status" value="1"/>
</dbReference>